<dbReference type="EMBL" id="KY684085">
    <property type="protein sequence ID" value="ARF09412.1"/>
    <property type="molecule type" value="Genomic_DNA"/>
</dbReference>
<organism evidence="1">
    <name type="scientific">Indivirus ILV1</name>
    <dbReference type="NCBI Taxonomy" id="1977633"/>
    <lineage>
        <taxon>Viruses</taxon>
        <taxon>Varidnaviria</taxon>
        <taxon>Bamfordvirae</taxon>
        <taxon>Nucleocytoviricota</taxon>
        <taxon>Megaviricetes</taxon>
        <taxon>Imitervirales</taxon>
        <taxon>Mimiviridae</taxon>
        <taxon>Klosneuvirinae</taxon>
        <taxon>Indivirus</taxon>
    </lineage>
</organism>
<protein>
    <submittedName>
        <fullName evidence="1">Uncharacterized protein</fullName>
    </submittedName>
</protein>
<reference evidence="1" key="1">
    <citation type="journal article" date="2017" name="Science">
        <title>Giant viruses with an expanded complement of translation system components.</title>
        <authorList>
            <person name="Schulz F."/>
            <person name="Yutin N."/>
            <person name="Ivanova N.N."/>
            <person name="Ortega D.R."/>
            <person name="Lee T.K."/>
            <person name="Vierheilig J."/>
            <person name="Daims H."/>
            <person name="Horn M."/>
            <person name="Wagner M."/>
            <person name="Jensen G.J."/>
            <person name="Kyrpides N.C."/>
            <person name="Koonin E.V."/>
            <person name="Woyke T."/>
        </authorList>
    </citation>
    <scope>NUCLEOTIDE SEQUENCE</scope>
    <source>
        <strain evidence="1">ILV1</strain>
    </source>
</reference>
<gene>
    <name evidence="1" type="ORF">Indivirus_1_35</name>
</gene>
<sequence length="182" mass="21126">MDEVNLDELDDFTPEAIADALFHQEPKDALSCRLVANPDEVDSIYLFELLVTILMEGMDIIVGDLSKIDLSGLSIEHITSLNPWFHSLGFLVRVDLLDKNDDTTDYDEYYCKIILKTKLHEIIFEHNGIDKNYHFFINGSYLEDNEEKENLKELYAVFINNDDVFKISFDFYLPPTIHVKLL</sequence>
<accession>A0A1V0SCH4</accession>
<evidence type="ECO:0000313" key="1">
    <source>
        <dbReference type="EMBL" id="ARF09412.1"/>
    </source>
</evidence>
<name>A0A1V0SCH4_9VIRU</name>
<proteinExistence type="predicted"/>